<comment type="similarity">
    <text evidence="1">Belongs to the CdaR family.</text>
</comment>
<feature type="domain" description="PucR C-terminal helix-turn-helix" evidence="2">
    <location>
        <begin position="330"/>
        <end position="388"/>
    </location>
</feature>
<gene>
    <name evidence="5" type="ORF">DFJ69_1373</name>
</gene>
<comment type="caution">
    <text evidence="5">The sequence shown here is derived from an EMBL/GenBank/DDBJ whole genome shotgun (WGS) entry which is preliminary data.</text>
</comment>
<dbReference type="OrthoDB" id="3196285at2"/>
<reference evidence="5 6" key="1">
    <citation type="submission" date="2018-08" db="EMBL/GenBank/DDBJ databases">
        <title>Sequencing the genomes of 1000 actinobacteria strains.</title>
        <authorList>
            <person name="Klenk H.-P."/>
        </authorList>
    </citation>
    <scope>NUCLEOTIDE SEQUENCE [LARGE SCALE GENOMIC DNA]</scope>
    <source>
        <strain evidence="5 6">DSM 43927</strain>
    </source>
</reference>
<dbReference type="Pfam" id="PF13556">
    <property type="entry name" value="HTH_30"/>
    <property type="match status" value="1"/>
</dbReference>
<sequence length="410" mass="44967">MARSAPPEAVVEVASVLLGNIDELGERMALRFRAEIETYRNEAQVPFDSIRTSCIRNLRLMVRHFTSTDPVDAGPPEETGRLRARQGVPLAETLHAYRIGFEFLWSELVAEAHRHPAVTDAMLVSLAAEVWWLAGEYSVAVAVAYREMTSELMLQREHERSVLVEALFTGVLADHRTLGEASRILGLPGAGRFVVVAADVPAPGREALPGIEAALRTAQVPSAWRLLPDQQIGVMSLPPAHEAAAVKALRRHRARVGVSPPYESLTETPQALRFARLALAGLRGRASGVARFDDDPLAMLVAAAPVEAERMVRLRLGAVLNLPHQERARLLETLEQWYAADGSAAETGRRMFVHANTVRYRLRRIEELTGRSLTAPQAILDLGAALQALPLISRTEPTSQSRERGGSPRL</sequence>
<accession>A0A3D9SJ63</accession>
<dbReference type="Proteomes" id="UP000256661">
    <property type="component" value="Unassembled WGS sequence"/>
</dbReference>
<proteinExistence type="inferred from homology"/>
<feature type="domain" description="RsbT co-antagonist protein RsbRD N-terminal" evidence="3">
    <location>
        <begin position="22"/>
        <end position="160"/>
    </location>
</feature>
<evidence type="ECO:0000313" key="5">
    <source>
        <dbReference type="EMBL" id="REE95956.1"/>
    </source>
</evidence>
<dbReference type="Pfam" id="PF14361">
    <property type="entry name" value="RsbRD_N"/>
    <property type="match status" value="1"/>
</dbReference>
<evidence type="ECO:0000256" key="1">
    <source>
        <dbReference type="ARBA" id="ARBA00006754"/>
    </source>
</evidence>
<dbReference type="InterPro" id="IPR042070">
    <property type="entry name" value="PucR_C-HTH_sf"/>
</dbReference>
<dbReference type="InterPro" id="IPR051448">
    <property type="entry name" value="CdaR-like_regulators"/>
</dbReference>
<name>A0A3D9SJ63_9ACTN</name>
<dbReference type="InterPro" id="IPR025736">
    <property type="entry name" value="PucR_C-HTH_dom"/>
</dbReference>
<dbReference type="InterPro" id="IPR041522">
    <property type="entry name" value="CdaR_GGDEF"/>
</dbReference>
<dbReference type="PANTHER" id="PTHR33744:SF1">
    <property type="entry name" value="DNA-BINDING TRANSCRIPTIONAL ACTIVATOR ADER"/>
    <property type="match status" value="1"/>
</dbReference>
<dbReference type="InterPro" id="IPR025751">
    <property type="entry name" value="RsbRD_N_dom"/>
</dbReference>
<keyword evidence="6" id="KW-1185">Reference proteome</keyword>
<evidence type="ECO:0000259" key="3">
    <source>
        <dbReference type="Pfam" id="PF14361"/>
    </source>
</evidence>
<organism evidence="5 6">
    <name type="scientific">Thermomonospora umbrina</name>
    <dbReference type="NCBI Taxonomy" id="111806"/>
    <lineage>
        <taxon>Bacteria</taxon>
        <taxon>Bacillati</taxon>
        <taxon>Actinomycetota</taxon>
        <taxon>Actinomycetes</taxon>
        <taxon>Streptosporangiales</taxon>
        <taxon>Thermomonosporaceae</taxon>
        <taxon>Thermomonospora</taxon>
    </lineage>
</organism>
<dbReference type="Pfam" id="PF17853">
    <property type="entry name" value="GGDEF_2"/>
    <property type="match status" value="1"/>
</dbReference>
<dbReference type="RefSeq" id="WP_116021681.1">
    <property type="nucleotide sequence ID" value="NZ_QTTT01000001.1"/>
</dbReference>
<evidence type="ECO:0000259" key="4">
    <source>
        <dbReference type="Pfam" id="PF17853"/>
    </source>
</evidence>
<dbReference type="EMBL" id="QTTT01000001">
    <property type="protein sequence ID" value="REE95956.1"/>
    <property type="molecule type" value="Genomic_DNA"/>
</dbReference>
<evidence type="ECO:0000259" key="2">
    <source>
        <dbReference type="Pfam" id="PF13556"/>
    </source>
</evidence>
<evidence type="ECO:0000313" key="6">
    <source>
        <dbReference type="Proteomes" id="UP000256661"/>
    </source>
</evidence>
<feature type="domain" description="CdaR GGDEF-like" evidence="4">
    <location>
        <begin position="177"/>
        <end position="279"/>
    </location>
</feature>
<dbReference type="PANTHER" id="PTHR33744">
    <property type="entry name" value="CARBOHYDRATE DIACID REGULATOR"/>
    <property type="match status" value="1"/>
</dbReference>
<protein>
    <submittedName>
        <fullName evidence="5">PucR-like helix-turn-helix protein</fullName>
    </submittedName>
</protein>
<dbReference type="Gene3D" id="1.10.10.2840">
    <property type="entry name" value="PucR C-terminal helix-turn-helix domain"/>
    <property type="match status" value="1"/>
</dbReference>
<dbReference type="AlphaFoldDB" id="A0A3D9SJ63"/>